<dbReference type="Proteomes" id="UP001310692">
    <property type="component" value="Unassembled WGS sequence"/>
</dbReference>
<gene>
    <name evidence="2" type="ORF">V0U35_10165</name>
</gene>
<evidence type="ECO:0000256" key="1">
    <source>
        <dbReference type="SAM" id="MobiDB-lite"/>
    </source>
</evidence>
<keyword evidence="2" id="KW-0966">Cell projection</keyword>
<evidence type="ECO:0000313" key="3">
    <source>
        <dbReference type="Proteomes" id="UP001310692"/>
    </source>
</evidence>
<feature type="region of interest" description="Disordered" evidence="1">
    <location>
        <begin position="120"/>
        <end position="150"/>
    </location>
</feature>
<protein>
    <submittedName>
        <fullName evidence="2">Flagellar basal-body protein FlbY</fullName>
    </submittedName>
</protein>
<keyword evidence="3" id="KW-1185">Reference proteome</keyword>
<dbReference type="RefSeq" id="WP_330196604.1">
    <property type="nucleotide sequence ID" value="NZ_JAZDRO010000004.1"/>
</dbReference>
<proteinExistence type="predicted"/>
<keyword evidence="2" id="KW-0969">Cilium</keyword>
<accession>A0ABU7M1A8</accession>
<keyword evidence="2" id="KW-0282">Flagellum</keyword>
<comment type="caution">
    <text evidence="2">The sequence shown here is derived from an EMBL/GenBank/DDBJ whole genome shotgun (WGS) entry which is preliminary data.</text>
</comment>
<sequence length="150" mass="16014">MSTLAADTPDALARELTRLTERLTGLLQRETQLFEARRPLETESFQGEKSRLATLYRREIAAVKSDPSRLEGADAGTKSALKAATERFTEALAANGRAVDALRLLTEGVVKAVADEAAKQRDTLSGYGPGAASAARKDTRAPSIAVNRSA</sequence>
<evidence type="ECO:0000313" key="2">
    <source>
        <dbReference type="EMBL" id="MEE2567045.1"/>
    </source>
</evidence>
<dbReference type="EMBL" id="JAZDRO010000004">
    <property type="protein sequence ID" value="MEE2567045.1"/>
    <property type="molecule type" value="Genomic_DNA"/>
</dbReference>
<organism evidence="2 3">
    <name type="scientific">Hyphobacterium marinum</name>
    <dbReference type="NCBI Taxonomy" id="3116574"/>
    <lineage>
        <taxon>Bacteria</taxon>
        <taxon>Pseudomonadati</taxon>
        <taxon>Pseudomonadota</taxon>
        <taxon>Alphaproteobacteria</taxon>
        <taxon>Maricaulales</taxon>
        <taxon>Maricaulaceae</taxon>
        <taxon>Hyphobacterium</taxon>
    </lineage>
</organism>
<reference evidence="2 3" key="1">
    <citation type="submission" date="2024-01" db="EMBL/GenBank/DDBJ databases">
        <title>Hyphobacterium bacterium isolated from marine sediment.</title>
        <authorList>
            <person name="Zhao S."/>
        </authorList>
    </citation>
    <scope>NUCLEOTIDE SEQUENCE [LARGE SCALE GENOMIC DNA]</scope>
    <source>
        <strain evidence="2 3">Y60-23</strain>
    </source>
</reference>
<name>A0ABU7M1A8_9PROT</name>